<accession>A0ABX9X416</accession>
<organism evidence="1 2">
    <name type="scientific">Chryseobacterium cucumeris</name>
    <dbReference type="NCBI Taxonomy" id="1813611"/>
    <lineage>
        <taxon>Bacteria</taxon>
        <taxon>Pseudomonadati</taxon>
        <taxon>Bacteroidota</taxon>
        <taxon>Flavobacteriia</taxon>
        <taxon>Flavobacteriales</taxon>
        <taxon>Weeksellaceae</taxon>
        <taxon>Chryseobacterium group</taxon>
        <taxon>Chryseobacterium</taxon>
    </lineage>
</organism>
<dbReference type="Proteomes" id="UP000281899">
    <property type="component" value="Unassembled WGS sequence"/>
</dbReference>
<protein>
    <submittedName>
        <fullName evidence="1">Uncharacterized protein</fullName>
    </submittedName>
</protein>
<dbReference type="EMBL" id="RJTW01000007">
    <property type="protein sequence ID" value="ROH90561.1"/>
    <property type="molecule type" value="Genomic_DNA"/>
</dbReference>
<sequence length="120" mass="13806">MTSSFIFANHLDNDRGGNKRKKAIKTAKIVKNNSKKEEKVDSFKIVSETSGEEAGRQFCRITVNYYFQGQFVSQQTYTGYTCPIFGEFNCRQWRENTMETINYWIDHYGTGVPAGTDMTC</sequence>
<evidence type="ECO:0000313" key="2">
    <source>
        <dbReference type="Proteomes" id="UP000281899"/>
    </source>
</evidence>
<reference evidence="1 2" key="1">
    <citation type="submission" date="2018-11" db="EMBL/GenBank/DDBJ databases">
        <title>Proposal to divide the Flavobacteriaceae and reorganize its genera based on Amino Acid Identity values calculated from whole genome sequences.</title>
        <authorList>
            <person name="Nicholson A.C."/>
            <person name="Gulvik C.A."/>
            <person name="Whitney A.M."/>
            <person name="Humrighouse B.W."/>
            <person name="Bell M."/>
            <person name="Holmes B."/>
            <person name="Steigerwalt A."/>
            <person name="Villarma A."/>
            <person name="Sheth M."/>
            <person name="Batra D."/>
            <person name="Pryor J."/>
            <person name="Bernardet J.-F."/>
            <person name="Hugo C."/>
            <person name="Kampfer P."/>
            <person name="Newman J."/>
            <person name="Mcquiston J.R."/>
        </authorList>
    </citation>
    <scope>NUCLEOTIDE SEQUENCE [LARGE SCALE GENOMIC DNA]</scope>
    <source>
        <strain evidence="1 2">G0235</strain>
    </source>
</reference>
<gene>
    <name evidence="1" type="ORF">EGI15_18045</name>
</gene>
<evidence type="ECO:0000313" key="1">
    <source>
        <dbReference type="EMBL" id="ROH90561.1"/>
    </source>
</evidence>
<comment type="caution">
    <text evidence="1">The sequence shown here is derived from an EMBL/GenBank/DDBJ whole genome shotgun (WGS) entry which is preliminary data.</text>
</comment>
<keyword evidence="2" id="KW-1185">Reference proteome</keyword>
<proteinExistence type="predicted"/>
<name>A0ABX9X416_9FLAO</name>